<dbReference type="EMBL" id="JAPCWZ010000004">
    <property type="protein sequence ID" value="KAK8869066.1"/>
    <property type="molecule type" value="Genomic_DNA"/>
</dbReference>
<dbReference type="Gene3D" id="1.10.630.10">
    <property type="entry name" value="Cytochrome P450"/>
    <property type="match status" value="2"/>
</dbReference>
<name>A0ABR2IXL7_9PEZI</name>
<evidence type="ECO:0000256" key="4">
    <source>
        <dbReference type="ARBA" id="ARBA00023002"/>
    </source>
</evidence>
<evidence type="ECO:0000256" key="1">
    <source>
        <dbReference type="ARBA" id="ARBA00010617"/>
    </source>
</evidence>
<gene>
    <name evidence="6" type="ORF">PGQ11_007644</name>
</gene>
<organism evidence="6 7">
    <name type="scientific">Apiospora arundinis</name>
    <dbReference type="NCBI Taxonomy" id="335852"/>
    <lineage>
        <taxon>Eukaryota</taxon>
        <taxon>Fungi</taxon>
        <taxon>Dikarya</taxon>
        <taxon>Ascomycota</taxon>
        <taxon>Pezizomycotina</taxon>
        <taxon>Sordariomycetes</taxon>
        <taxon>Xylariomycetidae</taxon>
        <taxon>Amphisphaeriales</taxon>
        <taxon>Apiosporaceae</taxon>
        <taxon>Apiospora</taxon>
    </lineage>
</organism>
<comment type="similarity">
    <text evidence="1">Belongs to the cytochrome P450 family.</text>
</comment>
<evidence type="ECO:0000313" key="6">
    <source>
        <dbReference type="EMBL" id="KAK8869066.1"/>
    </source>
</evidence>
<dbReference type="InterPro" id="IPR050121">
    <property type="entry name" value="Cytochrome_P450_monoxygenase"/>
</dbReference>
<keyword evidence="3" id="KW-0479">Metal-binding</keyword>
<comment type="caution">
    <text evidence="6">The sequence shown here is derived from an EMBL/GenBank/DDBJ whole genome shotgun (WGS) entry which is preliminary data.</text>
</comment>
<dbReference type="InterPro" id="IPR002401">
    <property type="entry name" value="Cyt_P450_E_grp-I"/>
</dbReference>
<dbReference type="InterPro" id="IPR001128">
    <property type="entry name" value="Cyt_P450"/>
</dbReference>
<dbReference type="SUPFAM" id="SSF48264">
    <property type="entry name" value="Cytochrome P450"/>
    <property type="match status" value="1"/>
</dbReference>
<accession>A0ABR2IXL7</accession>
<dbReference type="PRINTS" id="PR00463">
    <property type="entry name" value="EP450I"/>
</dbReference>
<dbReference type="PANTHER" id="PTHR24305:SF96">
    <property type="entry name" value="CYTOCHROME P450 MONOOXYGENASE STCB-RELATED"/>
    <property type="match status" value="1"/>
</dbReference>
<dbReference type="Proteomes" id="UP001390339">
    <property type="component" value="Unassembled WGS sequence"/>
</dbReference>
<evidence type="ECO:0000256" key="2">
    <source>
        <dbReference type="ARBA" id="ARBA00022617"/>
    </source>
</evidence>
<evidence type="ECO:0000256" key="3">
    <source>
        <dbReference type="ARBA" id="ARBA00022723"/>
    </source>
</evidence>
<keyword evidence="5" id="KW-0408">Iron</keyword>
<dbReference type="PANTHER" id="PTHR24305">
    <property type="entry name" value="CYTOCHROME P450"/>
    <property type="match status" value="1"/>
</dbReference>
<evidence type="ECO:0000313" key="7">
    <source>
        <dbReference type="Proteomes" id="UP001390339"/>
    </source>
</evidence>
<keyword evidence="4" id="KW-0560">Oxidoreductase</keyword>
<proteinExistence type="inferred from homology"/>
<keyword evidence="2" id="KW-0349">Heme</keyword>
<sequence>MDSLIVCIYYLPIITLLVVIFKSTKTVLYGPLSKLPGPWYTNCTDAVLRCKAIRGMKAIYVDNLHKEYGTIFFKGSVVRISPSEVSLRDPSVARQIYNVKGEFPKAEFYDRLSGGTVNVFNTRDVEVHRRWRRLLSAGMTETSLVTHLPVVEGKIRFTMQRMQEEMEQRKAVDVFHWFLCMATDIIGELSFGESFRMLETRQKNQFLEDLAFTNKAGGIRVNFPLLIKLGQYIPIPVIKDAIVNRERACQYTEQAIARHSQLVEEKGEETKPTLLSKLYKAGEDGMSFHEVCNNAVAYVLAGSNTTVHSDPFIKEQFQPRTLILIPSPQANTLTYLVWENYGYDEVKALPYLNLVIEEALRLYPAGPAGLQRDVPPGGAEFMGHYIPSGYVVSVGAYSMHHNPSVFPDPERFDPSRWVSPTKDMKDSFVPFGGGSRGVNLARMELRLATARFFKTFPNARVSSAEGFCDADMEPEMYFMLSPKSKRCLIEV</sequence>
<dbReference type="InterPro" id="IPR036396">
    <property type="entry name" value="Cyt_P450_sf"/>
</dbReference>
<dbReference type="Pfam" id="PF00067">
    <property type="entry name" value="p450"/>
    <property type="match status" value="2"/>
</dbReference>
<protein>
    <submittedName>
        <fullName evidence="6">Cytochrome P450</fullName>
    </submittedName>
</protein>
<evidence type="ECO:0000256" key="5">
    <source>
        <dbReference type="ARBA" id="ARBA00023004"/>
    </source>
</evidence>
<keyword evidence="7" id="KW-1185">Reference proteome</keyword>
<reference evidence="6 7" key="1">
    <citation type="journal article" date="2024" name="IMA Fungus">
        <title>Apiospora arundinis, a panoply of carbohydrate-active enzymes and secondary metabolites.</title>
        <authorList>
            <person name="Sorensen T."/>
            <person name="Petersen C."/>
            <person name="Muurmann A.T."/>
            <person name="Christiansen J.V."/>
            <person name="Brundto M.L."/>
            <person name="Overgaard C.K."/>
            <person name="Boysen A.T."/>
            <person name="Wollenberg R.D."/>
            <person name="Larsen T.O."/>
            <person name="Sorensen J.L."/>
            <person name="Nielsen K.L."/>
            <person name="Sondergaard T.E."/>
        </authorList>
    </citation>
    <scope>NUCLEOTIDE SEQUENCE [LARGE SCALE GENOMIC DNA]</scope>
    <source>
        <strain evidence="6 7">AAU 773</strain>
    </source>
</reference>